<dbReference type="SUPFAM" id="SSF53335">
    <property type="entry name" value="S-adenosyl-L-methionine-dependent methyltransferases"/>
    <property type="match status" value="1"/>
</dbReference>
<evidence type="ECO:0000313" key="2">
    <source>
        <dbReference type="Proteomes" id="UP000215214"/>
    </source>
</evidence>
<accession>A0A238UB83</accession>
<dbReference type="AlphaFoldDB" id="A0A238UB83"/>
<gene>
    <name evidence="1" type="ORF">TJEJU_1967</name>
</gene>
<dbReference type="KEGG" id="tje:TJEJU_1967"/>
<dbReference type="OrthoDB" id="1159462at2"/>
<sequence length="218" mass="25084">MDKIFIVLGAIVVTYVLVKLLKRKTLHPHIPFKYNFGKRRDTFAKVLELLHENNAKVLLETGTSRNGLKNTKGDGAATIVFGLWAKKNSAKLYSVDIDPISVQESEKEVKNQNLSEYVNVVLSDSVTYLKDFEQNIDFLYLDSYDYSEKDEDIQKKSQEHHLNEFKAIENKLHDKTVVLIDDCKLKGGGKGRLVIDYMLKNNWKILMDKYQVLLVKSN</sequence>
<proteinExistence type="predicted"/>
<dbReference type="Pfam" id="PF13578">
    <property type="entry name" value="Methyltransf_24"/>
    <property type="match status" value="1"/>
</dbReference>
<protein>
    <recommendedName>
        <fullName evidence="3">Class I SAM-dependent methyltransferase</fullName>
    </recommendedName>
</protein>
<name>A0A238UB83_9FLAO</name>
<evidence type="ECO:0000313" key="1">
    <source>
        <dbReference type="EMBL" id="SNR15670.1"/>
    </source>
</evidence>
<dbReference type="EMBL" id="LT899436">
    <property type="protein sequence ID" value="SNR15670.1"/>
    <property type="molecule type" value="Genomic_DNA"/>
</dbReference>
<organism evidence="1 2">
    <name type="scientific">Tenacibaculum jejuense</name>
    <dbReference type="NCBI Taxonomy" id="584609"/>
    <lineage>
        <taxon>Bacteria</taxon>
        <taxon>Pseudomonadati</taxon>
        <taxon>Bacteroidota</taxon>
        <taxon>Flavobacteriia</taxon>
        <taxon>Flavobacteriales</taxon>
        <taxon>Flavobacteriaceae</taxon>
        <taxon>Tenacibaculum</taxon>
    </lineage>
</organism>
<reference evidence="1 2" key="1">
    <citation type="submission" date="2017-07" db="EMBL/GenBank/DDBJ databases">
        <authorList>
            <person name="Sun Z.S."/>
            <person name="Albrecht U."/>
            <person name="Echele G."/>
            <person name="Lee C.C."/>
        </authorList>
    </citation>
    <scope>NUCLEOTIDE SEQUENCE [LARGE SCALE GENOMIC DNA]</scope>
    <source>
        <strain evidence="2">type strain: KCTC 22618</strain>
    </source>
</reference>
<keyword evidence="2" id="KW-1185">Reference proteome</keyword>
<dbReference type="Gene3D" id="3.40.50.150">
    <property type="entry name" value="Vaccinia Virus protein VP39"/>
    <property type="match status" value="1"/>
</dbReference>
<dbReference type="InterPro" id="IPR029063">
    <property type="entry name" value="SAM-dependent_MTases_sf"/>
</dbReference>
<dbReference type="Proteomes" id="UP000215214">
    <property type="component" value="Chromosome TJEJU"/>
</dbReference>
<dbReference type="RefSeq" id="WP_095071622.1">
    <property type="nucleotide sequence ID" value="NZ_LT899436.1"/>
</dbReference>
<evidence type="ECO:0008006" key="3">
    <source>
        <dbReference type="Google" id="ProtNLM"/>
    </source>
</evidence>